<dbReference type="GO" id="GO:0051537">
    <property type="term" value="F:2 iron, 2 sulfur cluster binding"/>
    <property type="evidence" value="ECO:0007669"/>
    <property type="project" value="UniProtKB-KW"/>
</dbReference>
<dbReference type="Gene3D" id="2.102.10.10">
    <property type="entry name" value="Rieske [2Fe-2S] iron-sulphur domain"/>
    <property type="match status" value="1"/>
</dbReference>
<protein>
    <submittedName>
        <fullName evidence="6">3-phenylpropionate/trans-cinnamate dioxygenase ferredoxin subunit</fullName>
    </submittedName>
</protein>
<keyword evidence="1" id="KW-0001">2Fe-2S</keyword>
<evidence type="ECO:0000256" key="1">
    <source>
        <dbReference type="ARBA" id="ARBA00022714"/>
    </source>
</evidence>
<dbReference type="EMBL" id="JACHHG010000003">
    <property type="protein sequence ID" value="MBB6097570.1"/>
    <property type="molecule type" value="Genomic_DNA"/>
</dbReference>
<dbReference type="Pfam" id="PF00355">
    <property type="entry name" value="Rieske"/>
    <property type="match status" value="1"/>
</dbReference>
<evidence type="ECO:0000256" key="2">
    <source>
        <dbReference type="ARBA" id="ARBA00022723"/>
    </source>
</evidence>
<dbReference type="PANTHER" id="PTHR21496">
    <property type="entry name" value="FERREDOXIN-RELATED"/>
    <property type="match status" value="1"/>
</dbReference>
<dbReference type="SUPFAM" id="SSF50022">
    <property type="entry name" value="ISP domain"/>
    <property type="match status" value="1"/>
</dbReference>
<dbReference type="RefSeq" id="WP_183985133.1">
    <property type="nucleotide sequence ID" value="NZ_JACHHG010000003.1"/>
</dbReference>
<gene>
    <name evidence="6" type="ORF">HNR42_000987</name>
</gene>
<dbReference type="Proteomes" id="UP000569951">
    <property type="component" value="Unassembled WGS sequence"/>
</dbReference>
<keyword evidence="6" id="KW-0223">Dioxygenase</keyword>
<dbReference type="CDD" id="cd03528">
    <property type="entry name" value="Rieske_RO_ferredoxin"/>
    <property type="match status" value="1"/>
</dbReference>
<dbReference type="PANTHER" id="PTHR21496:SF23">
    <property type="entry name" value="3-PHENYLPROPIONATE_CINNAMIC ACID DIOXYGENASE FERREDOXIN SUBUNIT"/>
    <property type="match status" value="1"/>
</dbReference>
<evidence type="ECO:0000256" key="4">
    <source>
        <dbReference type="ARBA" id="ARBA00023014"/>
    </source>
</evidence>
<reference evidence="6 7" key="1">
    <citation type="submission" date="2020-08" db="EMBL/GenBank/DDBJ databases">
        <title>Genomic Encyclopedia of Type Strains, Phase IV (KMG-IV): sequencing the most valuable type-strain genomes for metagenomic binning, comparative biology and taxonomic classification.</title>
        <authorList>
            <person name="Goeker M."/>
        </authorList>
    </citation>
    <scope>NUCLEOTIDE SEQUENCE [LARGE SCALE GENOMIC DNA]</scope>
    <source>
        <strain evidence="6 7">DSM 21458</strain>
    </source>
</reference>
<name>A0A841HZD7_9DEIO</name>
<evidence type="ECO:0000259" key="5">
    <source>
        <dbReference type="PROSITE" id="PS51296"/>
    </source>
</evidence>
<dbReference type="InterPro" id="IPR036922">
    <property type="entry name" value="Rieske_2Fe-2S_sf"/>
</dbReference>
<evidence type="ECO:0000256" key="3">
    <source>
        <dbReference type="ARBA" id="ARBA00023004"/>
    </source>
</evidence>
<proteinExistence type="predicted"/>
<evidence type="ECO:0000313" key="7">
    <source>
        <dbReference type="Proteomes" id="UP000569951"/>
    </source>
</evidence>
<dbReference type="GO" id="GO:0046872">
    <property type="term" value="F:metal ion binding"/>
    <property type="evidence" value="ECO:0007669"/>
    <property type="project" value="UniProtKB-KW"/>
</dbReference>
<organism evidence="6 7">
    <name type="scientific">Deinobacterium chartae</name>
    <dbReference type="NCBI Taxonomy" id="521158"/>
    <lineage>
        <taxon>Bacteria</taxon>
        <taxon>Thermotogati</taxon>
        <taxon>Deinococcota</taxon>
        <taxon>Deinococci</taxon>
        <taxon>Deinococcales</taxon>
        <taxon>Deinococcaceae</taxon>
        <taxon>Deinobacterium</taxon>
    </lineage>
</organism>
<keyword evidence="7" id="KW-1185">Reference proteome</keyword>
<keyword evidence="3" id="KW-0408">Iron</keyword>
<dbReference type="InterPro" id="IPR017941">
    <property type="entry name" value="Rieske_2Fe-2S"/>
</dbReference>
<dbReference type="AlphaFoldDB" id="A0A841HZD7"/>
<comment type="caution">
    <text evidence="6">The sequence shown here is derived from an EMBL/GenBank/DDBJ whole genome shotgun (WGS) entry which is preliminary data.</text>
</comment>
<dbReference type="PROSITE" id="PS51296">
    <property type="entry name" value="RIESKE"/>
    <property type="match status" value="1"/>
</dbReference>
<accession>A0A841HZD7</accession>
<sequence length="101" mass="11019">MRVRVGLVSELPEGAQKSVRVGRQSVLVVNDGGRFYALRNLCTHESYPLEGGRVENGMITCEAHGARFDLATGAARSMPAVKAVRLYRAVQEGAELFVEEL</sequence>
<keyword evidence="4" id="KW-0411">Iron-sulfur</keyword>
<keyword evidence="2" id="KW-0479">Metal-binding</keyword>
<dbReference type="GO" id="GO:0051213">
    <property type="term" value="F:dioxygenase activity"/>
    <property type="evidence" value="ECO:0007669"/>
    <property type="project" value="UniProtKB-KW"/>
</dbReference>
<feature type="domain" description="Rieske" evidence="5">
    <location>
        <begin position="3"/>
        <end position="98"/>
    </location>
</feature>
<evidence type="ECO:0000313" key="6">
    <source>
        <dbReference type="EMBL" id="MBB6097570.1"/>
    </source>
</evidence>
<keyword evidence="6" id="KW-0560">Oxidoreductase</keyword>